<dbReference type="AlphaFoldDB" id="A0A250J9A9"/>
<dbReference type="EMBL" id="CP022098">
    <property type="protein sequence ID" value="ATB40140.1"/>
    <property type="molecule type" value="Genomic_DNA"/>
</dbReference>
<reference evidence="1 2" key="1">
    <citation type="submission" date="2017-06" db="EMBL/GenBank/DDBJ databases">
        <title>Sequencing and comparative analysis of myxobacterial genomes.</title>
        <authorList>
            <person name="Rupp O."/>
            <person name="Goesmann A."/>
            <person name="Sogaard-Andersen L."/>
        </authorList>
    </citation>
    <scope>NUCLEOTIDE SEQUENCE [LARGE SCALE GENOMIC DNA]</scope>
    <source>
        <strain evidence="1 2">DSM 52655</strain>
    </source>
</reference>
<name>A0A250J9A9_9BACT</name>
<evidence type="ECO:0000313" key="1">
    <source>
        <dbReference type="EMBL" id="ATB40140.1"/>
    </source>
</evidence>
<proteinExistence type="predicted"/>
<dbReference type="KEGG" id="cfus:CYFUS_005588"/>
<organism evidence="1 2">
    <name type="scientific">Cystobacter fuscus</name>
    <dbReference type="NCBI Taxonomy" id="43"/>
    <lineage>
        <taxon>Bacteria</taxon>
        <taxon>Pseudomonadati</taxon>
        <taxon>Myxococcota</taxon>
        <taxon>Myxococcia</taxon>
        <taxon>Myxococcales</taxon>
        <taxon>Cystobacterineae</taxon>
        <taxon>Archangiaceae</taxon>
        <taxon>Cystobacter</taxon>
    </lineage>
</organism>
<gene>
    <name evidence="1" type="ORF">CYFUS_005588</name>
</gene>
<protein>
    <submittedName>
        <fullName evidence="1">Uncharacterized protein</fullName>
    </submittedName>
</protein>
<sequence length="262" mass="28681">MADEQRITGGWMGPFHLVRRCEEVGPDLGLLYEARHVGTGTAALMLRLGEHVDWQPEGPWRVLLTCRPTPTRVTLEVKQAPSPATVSELANILVLMAASVERVENSAQVQAHLARGSAGFIKRWAGRARRLGSSWRGLAVAGLAVVTLGFWFREAKDTGGTRVQTMSAPMPINSSEVNAPRLANADELDEKPIAYPLPSKPFKDQATAPCRPKVGEVEINGGCWVELAWKPPCTELQAAEYQGKCYLPTAKKRDRLPQSSHP</sequence>
<evidence type="ECO:0000313" key="2">
    <source>
        <dbReference type="Proteomes" id="UP000217257"/>
    </source>
</evidence>
<accession>A0A250J9A9</accession>
<dbReference type="Proteomes" id="UP000217257">
    <property type="component" value="Chromosome"/>
</dbReference>